<sequence>MTSENEAILNDEISTSIGAGVGVADGVQPDGGAGTATQASAKAASDVPAVKATGVHKAFGGLHVLKGIDMTVEPGTVTVILGPSGSGKSTFLRLINQLETITAGSIEINGELIGFKHVNKGGRDVLQTLNDREIGRQRAELGMVFQRFNLFPHRTALQNVMEAPVHVAKTPKAKARAEAMAQLERVGMADRANYYPMQLSGGQQQRVAIARALAMHPKIMLFDEPTSALDPELVGEVLGVMRTLADAGMTMIVVTHEIGFAREVADQVVFMDGGVVVERGSSSIIDHPAEPRFQDFLSNVL</sequence>
<dbReference type="EC" id="7.4.2.1" evidence="7"/>
<evidence type="ECO:0000256" key="3">
    <source>
        <dbReference type="ARBA" id="ARBA00022475"/>
    </source>
</evidence>
<dbReference type="InterPro" id="IPR003593">
    <property type="entry name" value="AAA+_ATPase"/>
</dbReference>
<keyword evidence="5 10" id="KW-0067">ATP-binding</keyword>
<dbReference type="SMART" id="SM00382">
    <property type="entry name" value="AAA"/>
    <property type="match status" value="1"/>
</dbReference>
<dbReference type="InterPro" id="IPR030679">
    <property type="entry name" value="ABC_ATPase_HisP-typ"/>
</dbReference>
<dbReference type="eggNOG" id="COG1126">
    <property type="taxonomic scope" value="Bacteria"/>
</dbReference>
<protein>
    <recommendedName>
        <fullName evidence="7">ABC-type polar-amino-acid transporter</fullName>
        <ecNumber evidence="7">7.4.2.1</ecNumber>
    </recommendedName>
</protein>
<evidence type="ECO:0000256" key="5">
    <source>
        <dbReference type="ARBA" id="ARBA00022840"/>
    </source>
</evidence>
<comment type="caution">
    <text evidence="10">The sequence shown here is derived from an EMBL/GenBank/DDBJ whole genome shotgun (WGS) entry which is preliminary data.</text>
</comment>
<gene>
    <name evidence="10" type="ORF">BBOH_0383</name>
</gene>
<evidence type="ECO:0000256" key="1">
    <source>
        <dbReference type="ARBA" id="ARBA00004202"/>
    </source>
</evidence>
<evidence type="ECO:0000313" key="11">
    <source>
        <dbReference type="Proteomes" id="UP000029096"/>
    </source>
</evidence>
<dbReference type="RefSeq" id="WP_081930263.1">
    <property type="nucleotide sequence ID" value="NZ_JDUS01000001.1"/>
</dbReference>
<dbReference type="InterPro" id="IPR027417">
    <property type="entry name" value="P-loop_NTPase"/>
</dbReference>
<dbReference type="STRING" id="1437606.BBOH_0383"/>
<dbReference type="FunFam" id="3.40.50.300:FF:000020">
    <property type="entry name" value="Amino acid ABC transporter ATP-binding component"/>
    <property type="match status" value="1"/>
</dbReference>
<keyword evidence="6" id="KW-0472">Membrane</keyword>
<dbReference type="PANTHER" id="PTHR43166:SF35">
    <property type="entry name" value="L-CYSTINE IMPORT ATP-BINDING PROTEIN TCYN"/>
    <property type="match status" value="1"/>
</dbReference>
<dbReference type="CDD" id="cd03262">
    <property type="entry name" value="ABC_HisP_GlnQ"/>
    <property type="match status" value="1"/>
</dbReference>
<dbReference type="InterPro" id="IPR050086">
    <property type="entry name" value="MetN_ABC_transporter-like"/>
</dbReference>
<dbReference type="Gene3D" id="3.40.50.300">
    <property type="entry name" value="P-loop containing nucleotide triphosphate hydrolases"/>
    <property type="match status" value="1"/>
</dbReference>
<evidence type="ECO:0000256" key="2">
    <source>
        <dbReference type="ARBA" id="ARBA00022448"/>
    </source>
</evidence>
<reference evidence="10 11" key="1">
    <citation type="submission" date="2014-03" db="EMBL/GenBank/DDBJ databases">
        <title>Genomics of Bifidobacteria.</title>
        <authorList>
            <person name="Ventura M."/>
            <person name="Milani C."/>
            <person name="Lugli G.A."/>
        </authorList>
    </citation>
    <scope>NUCLEOTIDE SEQUENCE [LARGE SCALE GENOMIC DNA]</scope>
    <source>
        <strain evidence="10 11">DSM 22767</strain>
    </source>
</reference>
<keyword evidence="3" id="KW-1003">Cell membrane</keyword>
<dbReference type="InterPro" id="IPR017871">
    <property type="entry name" value="ABC_transporter-like_CS"/>
</dbReference>
<evidence type="ECO:0000256" key="4">
    <source>
        <dbReference type="ARBA" id="ARBA00022741"/>
    </source>
</evidence>
<evidence type="ECO:0000259" key="9">
    <source>
        <dbReference type="PROSITE" id="PS50893"/>
    </source>
</evidence>
<dbReference type="AlphaFoldDB" id="A0A086ZK59"/>
<keyword evidence="4" id="KW-0547">Nucleotide-binding</keyword>
<dbReference type="PANTHER" id="PTHR43166">
    <property type="entry name" value="AMINO ACID IMPORT ATP-BINDING PROTEIN"/>
    <property type="match status" value="1"/>
</dbReference>
<comment type="catalytic activity">
    <reaction evidence="8">
        <text>a polar amino acid(out) + ATP + H2O = a polar amino acid(in) + ADP + phosphate + H(+)</text>
        <dbReference type="Rhea" id="RHEA:14673"/>
        <dbReference type="ChEBI" id="CHEBI:15377"/>
        <dbReference type="ChEBI" id="CHEBI:15378"/>
        <dbReference type="ChEBI" id="CHEBI:30616"/>
        <dbReference type="ChEBI" id="CHEBI:43474"/>
        <dbReference type="ChEBI" id="CHEBI:62031"/>
        <dbReference type="ChEBI" id="CHEBI:456216"/>
        <dbReference type="EC" id="7.4.2.1"/>
    </reaction>
    <physiologicalReaction direction="left-to-right" evidence="8">
        <dbReference type="Rhea" id="RHEA:14674"/>
    </physiologicalReaction>
</comment>
<dbReference type="InterPro" id="IPR003439">
    <property type="entry name" value="ABC_transporter-like_ATP-bd"/>
</dbReference>
<keyword evidence="2" id="KW-0813">Transport</keyword>
<accession>A0A086ZK59</accession>
<dbReference type="PROSITE" id="PS00211">
    <property type="entry name" value="ABC_TRANSPORTER_1"/>
    <property type="match status" value="1"/>
</dbReference>
<organism evidence="10 11">
    <name type="scientific">Bifidobacterium bohemicum DSM 22767</name>
    <dbReference type="NCBI Taxonomy" id="1437606"/>
    <lineage>
        <taxon>Bacteria</taxon>
        <taxon>Bacillati</taxon>
        <taxon>Actinomycetota</taxon>
        <taxon>Actinomycetes</taxon>
        <taxon>Bifidobacteriales</taxon>
        <taxon>Bifidobacteriaceae</taxon>
        <taxon>Bifidobacterium</taxon>
    </lineage>
</organism>
<name>A0A086ZK59_9BIFI</name>
<dbReference type="GO" id="GO:0005886">
    <property type="term" value="C:plasma membrane"/>
    <property type="evidence" value="ECO:0007669"/>
    <property type="project" value="UniProtKB-SubCell"/>
</dbReference>
<evidence type="ECO:0000256" key="7">
    <source>
        <dbReference type="ARBA" id="ARBA00038850"/>
    </source>
</evidence>
<dbReference type="GO" id="GO:0015426">
    <property type="term" value="F:ATPase-coupled polar amino acid-transporter activity"/>
    <property type="evidence" value="ECO:0007669"/>
    <property type="project" value="UniProtKB-EC"/>
</dbReference>
<feature type="domain" description="ABC transporter" evidence="9">
    <location>
        <begin position="50"/>
        <end position="297"/>
    </location>
</feature>
<dbReference type="GO" id="GO:0005524">
    <property type="term" value="F:ATP binding"/>
    <property type="evidence" value="ECO:0007669"/>
    <property type="project" value="UniProtKB-KW"/>
</dbReference>
<dbReference type="GO" id="GO:0016887">
    <property type="term" value="F:ATP hydrolysis activity"/>
    <property type="evidence" value="ECO:0007669"/>
    <property type="project" value="InterPro"/>
</dbReference>
<proteinExistence type="predicted"/>
<evidence type="ECO:0000256" key="6">
    <source>
        <dbReference type="ARBA" id="ARBA00023136"/>
    </source>
</evidence>
<dbReference type="Pfam" id="PF00005">
    <property type="entry name" value="ABC_tran"/>
    <property type="match status" value="1"/>
</dbReference>
<dbReference type="Proteomes" id="UP000029096">
    <property type="component" value="Unassembled WGS sequence"/>
</dbReference>
<dbReference type="SUPFAM" id="SSF52540">
    <property type="entry name" value="P-loop containing nucleoside triphosphate hydrolases"/>
    <property type="match status" value="1"/>
</dbReference>
<dbReference type="EMBL" id="JGYP01000001">
    <property type="protein sequence ID" value="KFI46909.1"/>
    <property type="molecule type" value="Genomic_DNA"/>
</dbReference>
<dbReference type="PROSITE" id="PS50893">
    <property type="entry name" value="ABC_TRANSPORTER_2"/>
    <property type="match status" value="1"/>
</dbReference>
<comment type="subcellular location">
    <subcellularLocation>
        <location evidence="1">Cell membrane</location>
        <topology evidence="1">Peripheral membrane protein</topology>
    </subcellularLocation>
</comment>
<dbReference type="OrthoDB" id="9802264at2"/>
<evidence type="ECO:0000256" key="8">
    <source>
        <dbReference type="ARBA" id="ARBA00047624"/>
    </source>
</evidence>
<dbReference type="PIRSF" id="PIRSF039085">
    <property type="entry name" value="ABC_ATPase_HisP"/>
    <property type="match status" value="1"/>
</dbReference>
<keyword evidence="11" id="KW-1185">Reference proteome</keyword>
<evidence type="ECO:0000313" key="10">
    <source>
        <dbReference type="EMBL" id="KFI46909.1"/>
    </source>
</evidence>
<keyword evidence="10" id="KW-0378">Hydrolase</keyword>